<dbReference type="Proteomes" id="UP000613974">
    <property type="component" value="Unassembled WGS sequence"/>
</dbReference>
<sequence length="313" mass="32630">MIHTAWIPLLVPFLVAPAGRRLASNLPPRQAMWLLTTTAAGLAAASTCALALLIVPGATHLHVVAALGHLLTPLSSGSPDAVIAIAVAAGALLAWCTARLVRGVRRRWTQLRQAGRLAAEADGELVVLPDEHPDAYALPGSPGRIVVTTGMLRALSAPEREVLIAHERAHLRERHHLFSAVVDLAGLCHPALRTLREPLAYALERSADESAARAVGSRRLTARAIGRAALATRASSTAGRTRPGLALSATAGPVPRRVAALLGHGTETRMTRPLARRAAVMVLTACLALSAGASLQAADDLHDGIEVAQGEAP</sequence>
<evidence type="ECO:0000256" key="5">
    <source>
        <dbReference type="ARBA" id="ARBA00023049"/>
    </source>
</evidence>
<feature type="domain" description="Peptidase M48" evidence="8">
    <location>
        <begin position="120"/>
        <end position="184"/>
    </location>
</feature>
<evidence type="ECO:0000313" key="9">
    <source>
        <dbReference type="EMBL" id="GHI69553.1"/>
    </source>
</evidence>
<reference evidence="10" key="1">
    <citation type="submission" date="2023-07" db="EMBL/GenBank/DDBJ databases">
        <title>Whole genome shotgun sequence of Streptomyces nojiriensis NBRC 13794.</title>
        <authorList>
            <person name="Komaki H."/>
            <person name="Tamura T."/>
        </authorList>
    </citation>
    <scope>NUCLEOTIDE SEQUENCE [LARGE SCALE GENOMIC DNA]</scope>
    <source>
        <strain evidence="10">NBRC 13794</strain>
    </source>
</reference>
<evidence type="ECO:0000313" key="10">
    <source>
        <dbReference type="Proteomes" id="UP000613974"/>
    </source>
</evidence>
<dbReference type="InterPro" id="IPR001915">
    <property type="entry name" value="Peptidase_M48"/>
</dbReference>
<keyword evidence="10" id="KW-1185">Reference proteome</keyword>
<organism evidence="9 10">
    <name type="scientific">Streptomyces nojiriensis</name>
    <dbReference type="NCBI Taxonomy" id="66374"/>
    <lineage>
        <taxon>Bacteria</taxon>
        <taxon>Bacillati</taxon>
        <taxon>Actinomycetota</taxon>
        <taxon>Actinomycetes</taxon>
        <taxon>Kitasatosporales</taxon>
        <taxon>Streptomycetaceae</taxon>
        <taxon>Streptomyces</taxon>
    </lineage>
</organism>
<evidence type="ECO:0000256" key="6">
    <source>
        <dbReference type="RuleBase" id="RU003983"/>
    </source>
</evidence>
<comment type="cofactor">
    <cofactor evidence="6">
        <name>Zn(2+)</name>
        <dbReference type="ChEBI" id="CHEBI:29105"/>
    </cofactor>
    <text evidence="6">Binds 1 zinc ion per subunit.</text>
</comment>
<dbReference type="EMBL" id="BNEC01000005">
    <property type="protein sequence ID" value="GHI69553.1"/>
    <property type="molecule type" value="Genomic_DNA"/>
</dbReference>
<dbReference type="PANTHER" id="PTHR34978:SF3">
    <property type="entry name" value="SLR0241 PROTEIN"/>
    <property type="match status" value="1"/>
</dbReference>
<keyword evidence="7" id="KW-1133">Transmembrane helix</keyword>
<dbReference type="RefSeq" id="WP_189746892.1">
    <property type="nucleotide sequence ID" value="NZ_BMRL01000023.1"/>
</dbReference>
<dbReference type="CDD" id="cd07326">
    <property type="entry name" value="M56_BlaR1_MecR1_like"/>
    <property type="match status" value="1"/>
</dbReference>
<name>A0ABQ3SN36_9ACTN</name>
<dbReference type="PANTHER" id="PTHR34978">
    <property type="entry name" value="POSSIBLE SENSOR-TRANSDUCER PROTEIN BLAR"/>
    <property type="match status" value="1"/>
</dbReference>
<accession>A0ABQ3SN36</accession>
<evidence type="ECO:0000256" key="1">
    <source>
        <dbReference type="ARBA" id="ARBA00022670"/>
    </source>
</evidence>
<dbReference type="Pfam" id="PF01435">
    <property type="entry name" value="Peptidase_M48"/>
    <property type="match status" value="1"/>
</dbReference>
<feature type="transmembrane region" description="Helical" evidence="7">
    <location>
        <begin position="33"/>
        <end position="53"/>
    </location>
</feature>
<evidence type="ECO:0000256" key="7">
    <source>
        <dbReference type="SAM" id="Phobius"/>
    </source>
</evidence>
<gene>
    <name evidence="9" type="ORF">Snoj_34710</name>
</gene>
<evidence type="ECO:0000256" key="2">
    <source>
        <dbReference type="ARBA" id="ARBA00022723"/>
    </source>
</evidence>
<comment type="similarity">
    <text evidence="6">Belongs to the peptidase M48 family.</text>
</comment>
<keyword evidence="7" id="KW-0812">Transmembrane</keyword>
<keyword evidence="7" id="KW-0472">Membrane</keyword>
<feature type="transmembrane region" description="Helical" evidence="7">
    <location>
        <begin position="278"/>
        <end position="298"/>
    </location>
</feature>
<feature type="transmembrane region" description="Helical" evidence="7">
    <location>
        <begin position="82"/>
        <end position="101"/>
    </location>
</feature>
<keyword evidence="4 6" id="KW-0862">Zinc</keyword>
<evidence type="ECO:0000259" key="8">
    <source>
        <dbReference type="Pfam" id="PF01435"/>
    </source>
</evidence>
<keyword evidence="2" id="KW-0479">Metal-binding</keyword>
<keyword evidence="5 6" id="KW-0482">Metalloprotease</keyword>
<proteinExistence type="inferred from homology"/>
<comment type="caution">
    <text evidence="9">The sequence shown here is derived from an EMBL/GenBank/DDBJ whole genome shotgun (WGS) entry which is preliminary data.</text>
</comment>
<evidence type="ECO:0000256" key="3">
    <source>
        <dbReference type="ARBA" id="ARBA00022801"/>
    </source>
</evidence>
<dbReference type="InterPro" id="IPR052173">
    <property type="entry name" value="Beta-lactam_resp_regulator"/>
</dbReference>
<keyword evidence="3 6" id="KW-0378">Hydrolase</keyword>
<dbReference type="GeneID" id="95587823"/>
<protein>
    <recommendedName>
        <fullName evidence="8">Peptidase M48 domain-containing protein</fullName>
    </recommendedName>
</protein>
<dbReference type="Gene3D" id="3.30.2010.10">
    <property type="entry name" value="Metalloproteases ('zincins'), catalytic domain"/>
    <property type="match status" value="1"/>
</dbReference>
<evidence type="ECO:0000256" key="4">
    <source>
        <dbReference type="ARBA" id="ARBA00022833"/>
    </source>
</evidence>
<keyword evidence="1 6" id="KW-0645">Protease</keyword>